<evidence type="ECO:0000256" key="9">
    <source>
        <dbReference type="RuleBase" id="RU003560"/>
    </source>
</evidence>
<dbReference type="PANTHER" id="PTHR43713:SF3">
    <property type="entry name" value="GLUTAMATE-1-SEMIALDEHYDE 2,1-AMINOMUTASE 1, CHLOROPLASTIC-RELATED"/>
    <property type="match status" value="1"/>
</dbReference>
<gene>
    <name evidence="10" type="ORF">RUMHYD_02346</name>
</gene>
<protein>
    <recommendedName>
        <fullName evidence="5">glutamate-1-semialdehyde 2,1-aminomutase</fullName>
        <ecNumber evidence="5">5.4.3.8</ecNumber>
    </recommendedName>
</protein>
<comment type="catalytic activity">
    <reaction evidence="1">
        <text>(S)-4-amino-5-oxopentanoate = 5-aminolevulinate</text>
        <dbReference type="Rhea" id="RHEA:14265"/>
        <dbReference type="ChEBI" id="CHEBI:57501"/>
        <dbReference type="ChEBI" id="CHEBI:356416"/>
        <dbReference type="EC" id="5.4.3.8"/>
    </reaction>
</comment>
<evidence type="ECO:0000256" key="1">
    <source>
        <dbReference type="ARBA" id="ARBA00001579"/>
    </source>
</evidence>
<dbReference type="GeneID" id="86820776"/>
<dbReference type="FunFam" id="3.40.640.10:FF:000021">
    <property type="entry name" value="Glutamate-1-semialdehyde 2,1-aminomutase"/>
    <property type="match status" value="1"/>
</dbReference>
<evidence type="ECO:0000313" key="10">
    <source>
        <dbReference type="EMBL" id="EEG48750.1"/>
    </source>
</evidence>
<dbReference type="HOGENOM" id="CLU_016922_1_5_9"/>
<dbReference type="Pfam" id="PF00202">
    <property type="entry name" value="Aminotran_3"/>
    <property type="match status" value="1"/>
</dbReference>
<dbReference type="InterPro" id="IPR049704">
    <property type="entry name" value="Aminotrans_3_PPA_site"/>
</dbReference>
<dbReference type="GO" id="GO:0006779">
    <property type="term" value="P:porphyrin-containing compound biosynthetic process"/>
    <property type="evidence" value="ECO:0007669"/>
    <property type="project" value="UniProtKB-KW"/>
</dbReference>
<evidence type="ECO:0000256" key="4">
    <source>
        <dbReference type="ARBA" id="ARBA00008981"/>
    </source>
</evidence>
<proteinExistence type="inferred from homology"/>
<dbReference type="InterPro" id="IPR015422">
    <property type="entry name" value="PyrdxlP-dep_Trfase_small"/>
</dbReference>
<dbReference type="Gene3D" id="3.90.1150.10">
    <property type="entry name" value="Aspartate Aminotransferase, domain 1"/>
    <property type="match status" value="1"/>
</dbReference>
<dbReference type="PANTHER" id="PTHR43713">
    <property type="entry name" value="GLUTAMATE-1-SEMIALDEHYDE 2,1-AMINOMUTASE"/>
    <property type="match status" value="1"/>
</dbReference>
<dbReference type="SUPFAM" id="SSF53383">
    <property type="entry name" value="PLP-dependent transferases"/>
    <property type="match status" value="1"/>
</dbReference>
<name>C0CNA8_BLAHS</name>
<keyword evidence="7" id="KW-0413">Isomerase</keyword>
<keyword evidence="11" id="KW-1185">Reference proteome</keyword>
<evidence type="ECO:0000256" key="6">
    <source>
        <dbReference type="ARBA" id="ARBA00022898"/>
    </source>
</evidence>
<keyword evidence="8" id="KW-0627">Porphyrin biosynthesis</keyword>
<comment type="cofactor">
    <cofactor evidence="2">
        <name>pyridoxal 5'-phosphate</name>
        <dbReference type="ChEBI" id="CHEBI:597326"/>
    </cofactor>
</comment>
<dbReference type="InterPro" id="IPR015424">
    <property type="entry name" value="PyrdxlP-dep_Trfase"/>
</dbReference>
<evidence type="ECO:0000256" key="5">
    <source>
        <dbReference type="ARBA" id="ARBA00012143"/>
    </source>
</evidence>
<dbReference type="CDD" id="cd00610">
    <property type="entry name" value="OAT_like"/>
    <property type="match status" value="1"/>
</dbReference>
<evidence type="ECO:0000256" key="7">
    <source>
        <dbReference type="ARBA" id="ARBA00023235"/>
    </source>
</evidence>
<dbReference type="PATRIC" id="fig|476272.21.peg.1781"/>
<dbReference type="Proteomes" id="UP000003100">
    <property type="component" value="Unassembled WGS sequence"/>
</dbReference>
<dbReference type="Gene3D" id="3.40.640.10">
    <property type="entry name" value="Type I PLP-dependent aspartate aminotransferase-like (Major domain)"/>
    <property type="match status" value="1"/>
</dbReference>
<keyword evidence="6 9" id="KW-0663">Pyridoxal phosphate</keyword>
<dbReference type="eggNOG" id="COG0001">
    <property type="taxonomic scope" value="Bacteria"/>
</dbReference>
<evidence type="ECO:0000256" key="3">
    <source>
        <dbReference type="ARBA" id="ARBA00004819"/>
    </source>
</evidence>
<dbReference type="AlphaFoldDB" id="C0CNA8"/>
<evidence type="ECO:0000256" key="8">
    <source>
        <dbReference type="ARBA" id="ARBA00023244"/>
    </source>
</evidence>
<dbReference type="EC" id="5.4.3.8" evidence="5"/>
<comment type="pathway">
    <text evidence="3">Porphyrin-containing compound metabolism; protoporphyrin-IX biosynthesis; 5-aminolevulinate from L-glutamyl-tRNA(Glu): step 2/2.</text>
</comment>
<dbReference type="PROSITE" id="PS00600">
    <property type="entry name" value="AA_TRANSFER_CLASS_3"/>
    <property type="match status" value="1"/>
</dbReference>
<dbReference type="InterPro" id="IPR005814">
    <property type="entry name" value="Aminotrans_3"/>
</dbReference>
<accession>C0CNA8</accession>
<dbReference type="GO" id="GO:0008483">
    <property type="term" value="F:transaminase activity"/>
    <property type="evidence" value="ECO:0007669"/>
    <property type="project" value="InterPro"/>
</dbReference>
<evidence type="ECO:0000313" key="11">
    <source>
        <dbReference type="Proteomes" id="UP000003100"/>
    </source>
</evidence>
<dbReference type="InterPro" id="IPR015421">
    <property type="entry name" value="PyrdxlP-dep_Trfase_major"/>
</dbReference>
<comment type="similarity">
    <text evidence="4">Belongs to the class-III pyridoxal-phosphate-dependent aminotransferase family. HemL subfamily.</text>
</comment>
<dbReference type="EMBL" id="ACBZ01000125">
    <property type="protein sequence ID" value="EEG48750.1"/>
    <property type="molecule type" value="Genomic_DNA"/>
</dbReference>
<evidence type="ECO:0000256" key="2">
    <source>
        <dbReference type="ARBA" id="ARBA00001933"/>
    </source>
</evidence>
<reference evidence="10 11" key="1">
    <citation type="submission" date="2009-01" db="EMBL/GenBank/DDBJ databases">
        <authorList>
            <person name="Fulton L."/>
            <person name="Clifton S."/>
            <person name="Fulton B."/>
            <person name="Xu J."/>
            <person name="Minx P."/>
            <person name="Pepin K.H."/>
            <person name="Johnson M."/>
            <person name="Bhonagiri V."/>
            <person name="Nash W.E."/>
            <person name="Mardis E.R."/>
            <person name="Wilson R.K."/>
        </authorList>
    </citation>
    <scope>NUCLEOTIDE SEQUENCE [LARGE SCALE GENOMIC DNA]</scope>
    <source>
        <strain evidence="11">DSM 10507 / JCM 14656 / S5a33</strain>
    </source>
</reference>
<organism evidence="10 11">
    <name type="scientific">Blautia hydrogenotrophica (strain DSM 10507 / JCM 14656 / S5a33)</name>
    <name type="common">Ruminococcus hydrogenotrophicus</name>
    <dbReference type="NCBI Taxonomy" id="476272"/>
    <lineage>
        <taxon>Bacteria</taxon>
        <taxon>Bacillati</taxon>
        <taxon>Bacillota</taxon>
        <taxon>Clostridia</taxon>
        <taxon>Lachnospirales</taxon>
        <taxon>Lachnospiraceae</taxon>
        <taxon>Blautia</taxon>
    </lineage>
</organism>
<dbReference type="RefSeq" id="WP_005949630.1">
    <property type="nucleotide sequence ID" value="NZ_CP136423.1"/>
</dbReference>
<dbReference type="GO" id="GO:0042286">
    <property type="term" value="F:glutamate-1-semialdehyde 2,1-aminomutase activity"/>
    <property type="evidence" value="ECO:0007669"/>
    <property type="project" value="UniProtKB-EC"/>
</dbReference>
<dbReference type="GO" id="GO:0030170">
    <property type="term" value="F:pyridoxal phosphate binding"/>
    <property type="evidence" value="ECO:0007669"/>
    <property type="project" value="InterPro"/>
</dbReference>
<reference evidence="10 11" key="2">
    <citation type="submission" date="2009-02" db="EMBL/GenBank/DDBJ databases">
        <title>Draft genome sequence of Blautia hydrogenotrophica DSM 10507 (Ruminococcus hydrogenotrophicus DSM 10507).</title>
        <authorList>
            <person name="Sudarsanam P."/>
            <person name="Ley R."/>
            <person name="Guruge J."/>
            <person name="Turnbaugh P.J."/>
            <person name="Mahowald M."/>
            <person name="Liep D."/>
            <person name="Gordon J."/>
        </authorList>
    </citation>
    <scope>NUCLEOTIDE SEQUENCE [LARGE SCALE GENOMIC DNA]</scope>
    <source>
        <strain evidence="11">DSM 10507 / JCM 14656 / S5a33</strain>
    </source>
</reference>
<dbReference type="NCBIfam" id="NF041362">
    <property type="entry name" value="GntE_guanitoxin"/>
    <property type="match status" value="1"/>
</dbReference>
<sequence>MDKRKKTSQMQERAMKTMPLGVNSNGRYWGKKVTPYFQRGKGAYVWDVDGNQYIDYRLAFGPVILGYAYDEVDEKVISAIRDGVTPGITSQLELEAAEKIVELCPATEKVRLVNGGSDATQHALRVARAYTGKEKIIKFEGGYHGSYDYVLFSTYAPPSTYGNSRSPITVPASSGIPSALGDLIITLPFNNLEILEATLKRCGNEVAAIITEPMLGNFGCADPLPGFMDGVRRLCDEYGIVWILDEVKTGFRIAKGGAQEKYGYQPDITTYAKALGNGYPVAAYGGKAKIMDIVGQGVTQGGTYAGNAVAAAAAKATLEIMSTQNVHGYIDAMGSRLQNGLRAIFKKAGIPCLLSSMPAIFSVSFGIESNLDAREWAKADASIYKKIAARAFEKGILIDEDPREPFCMSYSHTEKDIDDTLEIFDEIVRTL</sequence>